<organism evidence="1 2">
    <name type="scientific">[Candida] arabinofermentans NRRL YB-2248</name>
    <dbReference type="NCBI Taxonomy" id="983967"/>
    <lineage>
        <taxon>Eukaryota</taxon>
        <taxon>Fungi</taxon>
        <taxon>Dikarya</taxon>
        <taxon>Ascomycota</taxon>
        <taxon>Saccharomycotina</taxon>
        <taxon>Pichiomycetes</taxon>
        <taxon>Pichiales</taxon>
        <taxon>Pichiaceae</taxon>
        <taxon>Ogataea</taxon>
        <taxon>Ogataea/Candida clade</taxon>
    </lineage>
</organism>
<dbReference type="EMBL" id="KV453866">
    <property type="protein sequence ID" value="ODV83255.1"/>
    <property type="molecule type" value="Genomic_DNA"/>
</dbReference>
<gene>
    <name evidence="1" type="ORF">CANARDRAFT_30192</name>
</gene>
<proteinExistence type="predicted"/>
<sequence>MEVKTNEGERLFNVVYKDSTLISKDIHKSKKRGLQHQKFHHELSAHLKETTNAGHSSLKPVFQQASINYVYDGEPIEFDRREKEVSTADQDNIVIIDIKDGEKTIGNISSLSPHWQVNGCDESIWEFNDSVSGEKSIVTNILLKGTQSELIVEDDTINDLKPKNDLEYVSKLVGLFIKRNEQLNNTIDLYKDEK</sequence>
<dbReference type="Proteomes" id="UP000094801">
    <property type="component" value="Unassembled WGS sequence"/>
</dbReference>
<keyword evidence="2" id="KW-1185">Reference proteome</keyword>
<dbReference type="Gene3D" id="2.60.270.60">
    <property type="match status" value="1"/>
</dbReference>
<evidence type="ECO:0000313" key="2">
    <source>
        <dbReference type="Proteomes" id="UP000094801"/>
    </source>
</evidence>
<dbReference type="OrthoDB" id="3993554at2759"/>
<dbReference type="AlphaFoldDB" id="A0A1E4SUR8"/>
<protein>
    <submittedName>
        <fullName evidence="1">Uncharacterized protein</fullName>
    </submittedName>
</protein>
<evidence type="ECO:0000313" key="1">
    <source>
        <dbReference type="EMBL" id="ODV83255.1"/>
    </source>
</evidence>
<accession>A0A1E4SUR8</accession>
<reference evidence="2" key="1">
    <citation type="submission" date="2016-04" db="EMBL/GenBank/DDBJ databases">
        <title>Comparative genomics of biotechnologically important yeasts.</title>
        <authorList>
            <consortium name="DOE Joint Genome Institute"/>
            <person name="Riley R."/>
            <person name="Haridas S."/>
            <person name="Wolfe K.H."/>
            <person name="Lopes M.R."/>
            <person name="Hittinger C.T."/>
            <person name="Goker M."/>
            <person name="Salamov A."/>
            <person name="Wisecaver J."/>
            <person name="Long T.M."/>
            <person name="Aerts A.L."/>
            <person name="Barry K."/>
            <person name="Choi C."/>
            <person name="Clum A."/>
            <person name="Coughlan A.Y."/>
            <person name="Deshpande S."/>
            <person name="Douglass A.P."/>
            <person name="Hanson S.J."/>
            <person name="Klenk H.-P."/>
            <person name="Labutti K."/>
            <person name="Lapidus A."/>
            <person name="Lindquist E."/>
            <person name="Lipzen A."/>
            <person name="Meier-Kolthoff J.P."/>
            <person name="Ohm R.A."/>
            <person name="Otillar R.P."/>
            <person name="Pangilinan J."/>
            <person name="Peng Y."/>
            <person name="Rokas A."/>
            <person name="Rosa C.A."/>
            <person name="Scheuner C."/>
            <person name="Sibirny A.A."/>
            <person name="Slot J.C."/>
            <person name="Stielow J.B."/>
            <person name="Sun H."/>
            <person name="Kurtzman C.P."/>
            <person name="Blackwell M."/>
            <person name="Grigoriev I.V."/>
            <person name="Jeffries T.W."/>
        </authorList>
    </citation>
    <scope>NUCLEOTIDE SEQUENCE [LARGE SCALE GENOMIC DNA]</scope>
    <source>
        <strain evidence="2">NRRL YB-2248</strain>
    </source>
</reference>
<name>A0A1E4SUR8_9ASCO</name>